<evidence type="ECO:0000313" key="3">
    <source>
        <dbReference type="Proteomes" id="UP001454036"/>
    </source>
</evidence>
<gene>
    <name evidence="2" type="ORF">LIER_24743</name>
</gene>
<feature type="region of interest" description="Disordered" evidence="1">
    <location>
        <begin position="125"/>
        <end position="150"/>
    </location>
</feature>
<organism evidence="2 3">
    <name type="scientific">Lithospermum erythrorhizon</name>
    <name type="common">Purple gromwell</name>
    <name type="synonym">Lithospermum officinale var. erythrorhizon</name>
    <dbReference type="NCBI Taxonomy" id="34254"/>
    <lineage>
        <taxon>Eukaryota</taxon>
        <taxon>Viridiplantae</taxon>
        <taxon>Streptophyta</taxon>
        <taxon>Embryophyta</taxon>
        <taxon>Tracheophyta</taxon>
        <taxon>Spermatophyta</taxon>
        <taxon>Magnoliopsida</taxon>
        <taxon>eudicotyledons</taxon>
        <taxon>Gunneridae</taxon>
        <taxon>Pentapetalae</taxon>
        <taxon>asterids</taxon>
        <taxon>lamiids</taxon>
        <taxon>Boraginales</taxon>
        <taxon>Boraginaceae</taxon>
        <taxon>Boraginoideae</taxon>
        <taxon>Lithospermeae</taxon>
        <taxon>Lithospermum</taxon>
    </lineage>
</organism>
<feature type="region of interest" description="Disordered" evidence="1">
    <location>
        <begin position="183"/>
        <end position="213"/>
    </location>
</feature>
<feature type="compositionally biased region" description="Basic and acidic residues" evidence="1">
    <location>
        <begin position="125"/>
        <end position="147"/>
    </location>
</feature>
<proteinExistence type="predicted"/>
<evidence type="ECO:0000313" key="2">
    <source>
        <dbReference type="EMBL" id="GAA0170501.1"/>
    </source>
</evidence>
<dbReference type="Proteomes" id="UP001454036">
    <property type="component" value="Unassembled WGS sequence"/>
</dbReference>
<dbReference type="EMBL" id="BAABME010007271">
    <property type="protein sequence ID" value="GAA0170501.1"/>
    <property type="molecule type" value="Genomic_DNA"/>
</dbReference>
<comment type="caution">
    <text evidence="2">The sequence shown here is derived from an EMBL/GenBank/DDBJ whole genome shotgun (WGS) entry which is preliminary data.</text>
</comment>
<keyword evidence="3" id="KW-1185">Reference proteome</keyword>
<name>A0AAV3R4G6_LITER</name>
<protein>
    <submittedName>
        <fullName evidence="2">Uncharacterized protein</fullName>
    </submittedName>
</protein>
<dbReference type="AlphaFoldDB" id="A0AAV3R4G6"/>
<sequence length="213" mass="23817">MARTKHTASPRPSSPLRRVRSAWGVKIASSPSYPMRPVMDLLAPRATLGQAAYNALSPILDWREVRRVTKLGHGPQAAHEASSASLALADGNSALHHRASRLQEELSLERSKVEELEKELQDLKMREEERDATYEADRSTRREREGLRGPTPKTALSVVAVLVPPSYRIWSCIIRTRTRYSPPWRRSIGSGSRPDGSTTRRPFPPVSVILRAP</sequence>
<evidence type="ECO:0000256" key="1">
    <source>
        <dbReference type="SAM" id="MobiDB-lite"/>
    </source>
</evidence>
<reference evidence="2 3" key="1">
    <citation type="submission" date="2024-01" db="EMBL/GenBank/DDBJ databases">
        <title>The complete chloroplast genome sequence of Lithospermum erythrorhizon: insights into the phylogenetic relationship among Boraginaceae species and the maternal lineages of purple gromwells.</title>
        <authorList>
            <person name="Okada T."/>
            <person name="Watanabe K."/>
        </authorList>
    </citation>
    <scope>NUCLEOTIDE SEQUENCE [LARGE SCALE GENOMIC DNA]</scope>
</reference>
<accession>A0AAV3R4G6</accession>